<reference evidence="3" key="2">
    <citation type="submission" date="2010-05" db="EMBL/GenBank/DDBJ databases">
        <authorList>
            <person name="Almeida L.G."/>
            <person name="Nicolas M.F."/>
            <person name="Souza R.C."/>
            <person name="Vasconcelos A.T.R."/>
        </authorList>
    </citation>
    <scope>NUCLEOTIDE SEQUENCE</scope>
</reference>
<dbReference type="PANTHER" id="PTHR45712">
    <property type="entry name" value="AGAP008170-PA"/>
    <property type="match status" value="1"/>
</dbReference>
<dbReference type="EMBL" id="ADMH02000549">
    <property type="protein sequence ID" value="ETN65943.1"/>
    <property type="molecule type" value="Genomic_DNA"/>
</dbReference>
<keyword evidence="2" id="KW-0677">Repeat</keyword>
<protein>
    <submittedName>
        <fullName evidence="3 4">Uncharacterized protein</fullName>
    </submittedName>
</protein>
<accession>W5JRN6</accession>
<dbReference type="VEuPathDB" id="VectorBase:ADAC002282"/>
<dbReference type="PROSITE" id="PS51450">
    <property type="entry name" value="LRR"/>
    <property type="match status" value="1"/>
</dbReference>
<reference evidence="3 5" key="1">
    <citation type="journal article" date="2010" name="BMC Genomics">
        <title>Combination of measures distinguishes pre-miRNAs from other stem-loops in the genome of the newly sequenced Anopheles darlingi.</title>
        <authorList>
            <person name="Mendes N.D."/>
            <person name="Freitas A.T."/>
            <person name="Vasconcelos A.T."/>
            <person name="Sagot M.F."/>
        </authorList>
    </citation>
    <scope>NUCLEOTIDE SEQUENCE</scope>
</reference>
<evidence type="ECO:0000256" key="1">
    <source>
        <dbReference type="ARBA" id="ARBA00022614"/>
    </source>
</evidence>
<reference evidence="3" key="3">
    <citation type="journal article" date="2013" name="Nucleic Acids Res.">
        <title>The genome of Anopheles darlingi, the main neotropical malaria vector.</title>
        <authorList>
            <person name="Marinotti O."/>
            <person name="Cerqueira G.C."/>
            <person name="de Almeida L.G."/>
            <person name="Ferro M.I."/>
            <person name="Loreto E.L."/>
            <person name="Zaha A."/>
            <person name="Teixeira S.M."/>
            <person name="Wespiser A.R."/>
            <person name="Almeida E Silva A."/>
            <person name="Schlindwein A.D."/>
            <person name="Pacheco A.C."/>
            <person name="Silva A.L."/>
            <person name="Graveley B.R."/>
            <person name="Walenz B.P."/>
            <person name="Lima Bde A."/>
            <person name="Ribeiro C.A."/>
            <person name="Nunes-Silva C.G."/>
            <person name="de Carvalho C.R."/>
            <person name="Soares C.M."/>
            <person name="de Menezes C.B."/>
            <person name="Matiolli C."/>
            <person name="Caffrey D."/>
            <person name="Araujo D.A."/>
            <person name="de Oliveira D.M."/>
            <person name="Golenbock D."/>
            <person name="Grisard E.C."/>
            <person name="Fantinatti-Garboggini F."/>
            <person name="de Carvalho F.M."/>
            <person name="Barcellos F.G."/>
            <person name="Prosdocimi F."/>
            <person name="May G."/>
            <person name="Azevedo Junior G.M."/>
            <person name="Guimaraes G.M."/>
            <person name="Goldman G.H."/>
            <person name="Padilha I.Q."/>
            <person name="Batista Jda S."/>
            <person name="Ferro J.A."/>
            <person name="Ribeiro J.M."/>
            <person name="Fietto J.L."/>
            <person name="Dabbas K.M."/>
            <person name="Cerdeira L."/>
            <person name="Agnez-Lima L.F."/>
            <person name="Brocchi M."/>
            <person name="de Carvalho M.O."/>
            <person name="Teixeira Mde M."/>
            <person name="Diniz Maia Mde M."/>
            <person name="Goldman M.H."/>
            <person name="Cruz Schneider M.P."/>
            <person name="Felipe M.S."/>
            <person name="Hungria M."/>
            <person name="Nicolas M.F."/>
            <person name="Pereira M."/>
            <person name="Montes M.A."/>
            <person name="Cantao M.E."/>
            <person name="Vincentz M."/>
            <person name="Rafael M.S."/>
            <person name="Silverman N."/>
            <person name="Stoco P.H."/>
            <person name="Souza R.C."/>
            <person name="Vicentini R."/>
            <person name="Gazzinelli R.T."/>
            <person name="Neves Rde O."/>
            <person name="Silva R."/>
            <person name="Astolfi-Filho S."/>
            <person name="Maciel T.E."/>
            <person name="Urmenyi T.P."/>
            <person name="Tadei W.P."/>
            <person name="Camargo E.P."/>
            <person name="de Vasconcelos A.T."/>
        </authorList>
    </citation>
    <scope>NUCLEOTIDE SEQUENCE</scope>
</reference>
<dbReference type="STRING" id="43151.W5JRN6"/>
<proteinExistence type="predicted"/>
<dbReference type="SMART" id="SM00369">
    <property type="entry name" value="LRR_TYP"/>
    <property type="match status" value="7"/>
</dbReference>
<dbReference type="Pfam" id="PF00560">
    <property type="entry name" value="LRR_1"/>
    <property type="match status" value="1"/>
</dbReference>
<keyword evidence="1" id="KW-0433">Leucine-rich repeat</keyword>
<dbReference type="SUPFAM" id="SSF52058">
    <property type="entry name" value="L domain-like"/>
    <property type="match status" value="1"/>
</dbReference>
<dbReference type="GO" id="GO:0005615">
    <property type="term" value="C:extracellular space"/>
    <property type="evidence" value="ECO:0007669"/>
    <property type="project" value="TreeGrafter"/>
</dbReference>
<dbReference type="eggNOG" id="KOG0619">
    <property type="taxonomic scope" value="Eukaryota"/>
</dbReference>
<reference evidence="4" key="4">
    <citation type="submission" date="2015-06" db="UniProtKB">
        <authorList>
            <consortium name="EnsemblMetazoa"/>
        </authorList>
    </citation>
    <scope>IDENTIFICATION</scope>
</reference>
<evidence type="ECO:0000313" key="3">
    <source>
        <dbReference type="EMBL" id="ETN65943.1"/>
    </source>
</evidence>
<evidence type="ECO:0000313" key="5">
    <source>
        <dbReference type="Proteomes" id="UP000000673"/>
    </source>
</evidence>
<dbReference type="EnsemblMetazoa" id="ADAC002282-RA">
    <property type="protein sequence ID" value="ADAC002282-PA"/>
    <property type="gene ID" value="ADAC002282"/>
</dbReference>
<dbReference type="InterPro" id="IPR050333">
    <property type="entry name" value="SLRP"/>
</dbReference>
<dbReference type="InterPro" id="IPR001611">
    <property type="entry name" value="Leu-rich_rpt"/>
</dbReference>
<gene>
    <name evidence="3" type="ORF">AND_002282</name>
</gene>
<evidence type="ECO:0000313" key="4">
    <source>
        <dbReference type="EnsemblMetazoa" id="ADAC002282-PA"/>
    </source>
</evidence>
<dbReference type="OMA" id="FRMDDIY"/>
<dbReference type="VEuPathDB" id="VectorBase:ADAR2_006096"/>
<dbReference type="InterPro" id="IPR032675">
    <property type="entry name" value="LRR_dom_sf"/>
</dbReference>
<dbReference type="Gene3D" id="3.80.10.10">
    <property type="entry name" value="Ribonuclease Inhibitor"/>
    <property type="match status" value="4"/>
</dbReference>
<sequence>MEHQEYELASAPALRDIQVVYSTTVVRLGINGCSLTDVPKIGTNLPHLWILEVTSCQLQNLSLNSIRTLTNLKNLNLSHNHISTIIPASSNDTLPIEQLVLTGNQLSRFDMRNLEAMTGLYFLYLDSNQLEVLEPHECSLPQLQELTLDNNRLEVLNMTLWRLPKLRRLSCANNRLTSLPDGWRQLLTFHCLDVSCNRLSTFSMDQLSLTELKLLNLTGNRLTTVNTTVNKLHVPLEQLLMAQNELTVLDISHWSMPRLWDLNVSDNRLTQLADVFVRFRVSSEQIDLRGNNWSCEWLSSIHPADLSQHRYGYLVTDGTAACLTNRTVTVADRSNPEPQSYAICCHD</sequence>
<organism evidence="3">
    <name type="scientific">Anopheles darlingi</name>
    <name type="common">Mosquito</name>
    <dbReference type="NCBI Taxonomy" id="43151"/>
    <lineage>
        <taxon>Eukaryota</taxon>
        <taxon>Metazoa</taxon>
        <taxon>Ecdysozoa</taxon>
        <taxon>Arthropoda</taxon>
        <taxon>Hexapoda</taxon>
        <taxon>Insecta</taxon>
        <taxon>Pterygota</taxon>
        <taxon>Neoptera</taxon>
        <taxon>Endopterygota</taxon>
        <taxon>Diptera</taxon>
        <taxon>Nematocera</taxon>
        <taxon>Culicoidea</taxon>
        <taxon>Culicidae</taxon>
        <taxon>Anophelinae</taxon>
        <taxon>Anopheles</taxon>
    </lineage>
</organism>
<name>W5JRN6_ANODA</name>
<dbReference type="Proteomes" id="UP000000673">
    <property type="component" value="Unassembled WGS sequence"/>
</dbReference>
<dbReference type="InterPro" id="IPR003591">
    <property type="entry name" value="Leu-rich_rpt_typical-subtyp"/>
</dbReference>
<dbReference type="PANTHER" id="PTHR45712:SF22">
    <property type="entry name" value="INSULIN-LIKE GROWTH FACTOR-BINDING PROTEIN COMPLEX ACID LABILE SUBUNIT"/>
    <property type="match status" value="1"/>
</dbReference>
<dbReference type="Pfam" id="PF13855">
    <property type="entry name" value="LRR_8"/>
    <property type="match status" value="1"/>
</dbReference>
<keyword evidence="5" id="KW-1185">Reference proteome</keyword>
<dbReference type="HOGENOM" id="CLU_799779_0_0_1"/>
<dbReference type="AlphaFoldDB" id="W5JRN6"/>
<evidence type="ECO:0000256" key="2">
    <source>
        <dbReference type="ARBA" id="ARBA00022737"/>
    </source>
</evidence>